<evidence type="ECO:0000256" key="1">
    <source>
        <dbReference type="ARBA" id="ARBA00001686"/>
    </source>
</evidence>
<dbReference type="FunFam" id="1.10.1070.11:FF:000016">
    <property type="entry name" value="PIK1p Phosphatidylinositol 4-kinase"/>
    <property type="match status" value="1"/>
</dbReference>
<feature type="region of interest" description="Disordered" evidence="5">
    <location>
        <begin position="141"/>
        <end position="229"/>
    </location>
</feature>
<keyword evidence="3 7" id="KW-0808">Transferase</keyword>
<evidence type="ECO:0000313" key="8">
    <source>
        <dbReference type="Proteomes" id="UP001214628"/>
    </source>
</evidence>
<feature type="domain" description="PI3K/PI4K catalytic" evidence="6">
    <location>
        <begin position="660"/>
        <end position="935"/>
    </location>
</feature>
<keyword evidence="4" id="KW-0418">Kinase</keyword>
<dbReference type="GO" id="GO:0048015">
    <property type="term" value="P:phosphatidylinositol-mediated signaling"/>
    <property type="evidence" value="ECO:0007669"/>
    <property type="project" value="TreeGrafter"/>
</dbReference>
<dbReference type="PANTHER" id="PTHR10048">
    <property type="entry name" value="PHOSPHATIDYLINOSITOL KINASE"/>
    <property type="match status" value="1"/>
</dbReference>
<dbReference type="InterPro" id="IPR036940">
    <property type="entry name" value="PI3/4_kinase_cat_sf"/>
</dbReference>
<dbReference type="InterPro" id="IPR000403">
    <property type="entry name" value="PI3/4_kinase_cat_dom"/>
</dbReference>
<dbReference type="PROSITE" id="PS00916">
    <property type="entry name" value="PI3_4_KINASE_2"/>
    <property type="match status" value="1"/>
</dbReference>
<protein>
    <recommendedName>
        <fullName evidence="2">1-phosphatidylinositol 4-kinase</fullName>
        <ecNumber evidence="2">2.7.1.67</ecNumber>
    </recommendedName>
</protein>
<dbReference type="InterPro" id="IPR018936">
    <property type="entry name" value="PI3/4_kinase_CS"/>
</dbReference>
<dbReference type="InterPro" id="IPR015433">
    <property type="entry name" value="PI3/4_kinase"/>
</dbReference>
<proteinExistence type="predicted"/>
<accession>A0AAF0FAP6</accession>
<keyword evidence="8" id="KW-1185">Reference proteome</keyword>
<evidence type="ECO:0000256" key="5">
    <source>
        <dbReference type="SAM" id="MobiDB-lite"/>
    </source>
</evidence>
<organism evidence="7 8">
    <name type="scientific">Malassezia psittaci</name>
    <dbReference type="NCBI Taxonomy" id="1821823"/>
    <lineage>
        <taxon>Eukaryota</taxon>
        <taxon>Fungi</taxon>
        <taxon>Dikarya</taxon>
        <taxon>Basidiomycota</taxon>
        <taxon>Ustilaginomycotina</taxon>
        <taxon>Malasseziomycetes</taxon>
        <taxon>Malasseziales</taxon>
        <taxon>Malasseziaceae</taxon>
        <taxon>Malassezia</taxon>
    </lineage>
</organism>
<dbReference type="AlphaFoldDB" id="A0AAF0FAP6"/>
<dbReference type="GO" id="GO:0005737">
    <property type="term" value="C:cytoplasm"/>
    <property type="evidence" value="ECO:0007669"/>
    <property type="project" value="TreeGrafter"/>
</dbReference>
<dbReference type="CDD" id="cd05168">
    <property type="entry name" value="PI4Kc_III_beta"/>
    <property type="match status" value="1"/>
</dbReference>
<dbReference type="EMBL" id="CP118375">
    <property type="protein sequence ID" value="WFD41498.1"/>
    <property type="molecule type" value="Genomic_DNA"/>
</dbReference>
<reference evidence="7" key="1">
    <citation type="submission" date="2023-02" db="EMBL/GenBank/DDBJ databases">
        <title>Mating type loci evolution in Malassezia.</title>
        <authorList>
            <person name="Coelho M.A."/>
        </authorList>
    </citation>
    <scope>NUCLEOTIDE SEQUENCE</scope>
    <source>
        <strain evidence="7">CBS 14136</strain>
    </source>
</reference>
<dbReference type="Gene3D" id="1.10.1070.11">
    <property type="entry name" value="Phosphatidylinositol 3-/4-kinase, catalytic domain"/>
    <property type="match status" value="1"/>
</dbReference>
<dbReference type="SMART" id="SM00146">
    <property type="entry name" value="PI3Kc"/>
    <property type="match status" value="1"/>
</dbReference>
<gene>
    <name evidence="7" type="primary">PIK1</name>
    <name evidence="7" type="ORF">MPSI1_000128</name>
</gene>
<dbReference type="Pfam" id="PF00454">
    <property type="entry name" value="PI3_PI4_kinase"/>
    <property type="match status" value="1"/>
</dbReference>
<dbReference type="PANTHER" id="PTHR10048:SF22">
    <property type="entry name" value="PHOSPHATIDYLINOSITOL 4-KINASE BETA"/>
    <property type="match status" value="1"/>
</dbReference>
<feature type="compositionally biased region" description="Polar residues" evidence="5">
    <location>
        <begin position="153"/>
        <end position="169"/>
    </location>
</feature>
<feature type="region of interest" description="Disordered" evidence="5">
    <location>
        <begin position="424"/>
        <end position="475"/>
    </location>
</feature>
<evidence type="ECO:0000256" key="3">
    <source>
        <dbReference type="ARBA" id="ARBA00022679"/>
    </source>
</evidence>
<comment type="catalytic activity">
    <reaction evidence="1">
        <text>a 1,2-diacyl-sn-glycero-3-phospho-(1D-myo-inositol) + ATP = a 1,2-diacyl-sn-glycero-3-phospho-(1D-myo-inositol 4-phosphate) + ADP + H(+)</text>
        <dbReference type="Rhea" id="RHEA:19877"/>
        <dbReference type="ChEBI" id="CHEBI:15378"/>
        <dbReference type="ChEBI" id="CHEBI:30616"/>
        <dbReference type="ChEBI" id="CHEBI:57880"/>
        <dbReference type="ChEBI" id="CHEBI:58178"/>
        <dbReference type="ChEBI" id="CHEBI:456216"/>
        <dbReference type="EC" id="2.7.1.67"/>
    </reaction>
</comment>
<dbReference type="GO" id="GO:0046854">
    <property type="term" value="P:phosphatidylinositol phosphate biosynthetic process"/>
    <property type="evidence" value="ECO:0007669"/>
    <property type="project" value="InterPro"/>
</dbReference>
<feature type="compositionally biased region" description="Basic and acidic residues" evidence="5">
    <location>
        <begin position="446"/>
        <end position="456"/>
    </location>
</feature>
<evidence type="ECO:0000256" key="2">
    <source>
        <dbReference type="ARBA" id="ARBA00012169"/>
    </source>
</evidence>
<evidence type="ECO:0000259" key="6">
    <source>
        <dbReference type="PROSITE" id="PS50290"/>
    </source>
</evidence>
<dbReference type="InterPro" id="IPR011009">
    <property type="entry name" value="Kinase-like_dom_sf"/>
</dbReference>
<dbReference type="PROSITE" id="PS00915">
    <property type="entry name" value="PI3_4_KINASE_1"/>
    <property type="match status" value="1"/>
</dbReference>
<sequence>MSSFIGRSIASESRALESFILRRCEEDVHLALITLWYIQAQLADLRDDPTSLAFRTCQRVYNRCQRILFEDADSKEAKPRSSLQRFLPMFDARSKVLSSNSQSCLVGMGASLIGIASPPVALFAGGMALQQGRRPLDGDLSEVRETYSSSSSHTPQTSKASEQTEQTETPIAETSKELPFPQQSMQRTGSQTKASQPSSPRSADFAPSSLRDESQENAQSSTPWDSVHDTFGQNEEAQMAMQFTQHTSISTPSLVQTTETTRSNPPMVEVKRTIPLPESDLNEYSHAAQQQALRSHYGRTETQFLQSLLDIAARLQPLPKLARLSALRAELTALNHTLPTEVCFPTWCRGTPKDPKNASAHERHHRVVRISASEAVVLNSADRVPYLLHVEVLRNDLDFEPERRFNRTLLQRILGHKQASTPLAKLVMPRTEKRASDSTLATLTSWKDHGKDHDTEQQLVDESDEPTSSIKSEEMDLTEQIYGSDLSAFGAEKESEDQPQEKNRTIDSAAWASAASASRADFTIEEYAERMRTAAVMLAQLNSRTANQQPVMTHTPPTRAPQSWSSWIVGTPAPEPDENMVSAPTVSAAKVLSVDTEKIRQRIMDEMAALEEQRMERMKKGGMFFGKHRPNPLAAADETAVLRAVNKDDPSAAYFRESWLAKRERIRNSSPYGHIPTWDLFSVIVKTGADLRQEQFAVQLINEFRRVWQETKSRCWVHYFRIVVLNEDAGLIETITDAVSIHSIKKDAYAQQLDGRAIATYTLYDHFVQTYGEPHTMRFRQAQKRFAESLAGYAIVSYLLQIKDRHNGNILVDTEGHLIHIDFGFMLGISPGGVGFEAAPFKLPKDYIEILGGMEGDGFLEFKALMRQGFRDVRKHAERFIMLVELMQKDSKLPCFALGELATSNLRDRFQLTLSATQCDEFVDRLILTSAGSAFTRLYDQYQNFTQNIL</sequence>
<dbReference type="GO" id="GO:0004430">
    <property type="term" value="F:1-phosphatidylinositol 4-kinase activity"/>
    <property type="evidence" value="ECO:0007669"/>
    <property type="project" value="UniProtKB-EC"/>
</dbReference>
<dbReference type="GO" id="GO:0016020">
    <property type="term" value="C:membrane"/>
    <property type="evidence" value="ECO:0007669"/>
    <property type="project" value="TreeGrafter"/>
</dbReference>
<dbReference type="Proteomes" id="UP001214628">
    <property type="component" value="Chromosome 1"/>
</dbReference>
<evidence type="ECO:0000256" key="4">
    <source>
        <dbReference type="ARBA" id="ARBA00022777"/>
    </source>
</evidence>
<dbReference type="EC" id="2.7.1.67" evidence="2"/>
<dbReference type="SUPFAM" id="SSF56112">
    <property type="entry name" value="Protein kinase-like (PK-like)"/>
    <property type="match status" value="1"/>
</dbReference>
<feature type="compositionally biased region" description="Polar residues" evidence="5">
    <location>
        <begin position="181"/>
        <end position="201"/>
    </location>
</feature>
<dbReference type="PROSITE" id="PS50290">
    <property type="entry name" value="PI3_4_KINASE_3"/>
    <property type="match status" value="1"/>
</dbReference>
<dbReference type="Gene3D" id="3.30.1010.10">
    <property type="entry name" value="Phosphatidylinositol 3-kinase Catalytic Subunit, Chain A, domain 4"/>
    <property type="match status" value="1"/>
</dbReference>
<dbReference type="InterPro" id="IPR057754">
    <property type="entry name" value="PI4-kinase_beta/PIK1_cat"/>
</dbReference>
<name>A0AAF0FAP6_9BASI</name>
<evidence type="ECO:0000313" key="7">
    <source>
        <dbReference type="EMBL" id="WFD41498.1"/>
    </source>
</evidence>